<evidence type="ECO:0000256" key="1">
    <source>
        <dbReference type="ARBA" id="ARBA00009091"/>
    </source>
</evidence>
<dbReference type="PANTHER" id="PTHR35089:SF1">
    <property type="entry name" value="CHAPERONE PROTEIN SKP"/>
    <property type="match status" value="1"/>
</dbReference>
<dbReference type="SUPFAM" id="SSF111384">
    <property type="entry name" value="OmpH-like"/>
    <property type="match status" value="1"/>
</dbReference>
<dbReference type="Pfam" id="PF03938">
    <property type="entry name" value="OmpH"/>
    <property type="match status" value="1"/>
</dbReference>
<dbReference type="SMART" id="SM00935">
    <property type="entry name" value="OmpH"/>
    <property type="match status" value="1"/>
</dbReference>
<dbReference type="InterPro" id="IPR024930">
    <property type="entry name" value="Skp_dom_sf"/>
</dbReference>
<keyword evidence="2" id="KW-0732">Signal</keyword>
<proteinExistence type="inferred from homology"/>
<evidence type="ECO:0000313" key="4">
    <source>
        <dbReference type="Proteomes" id="UP001363035"/>
    </source>
</evidence>
<name>A0ABU8I481_9SPHI</name>
<evidence type="ECO:0000256" key="2">
    <source>
        <dbReference type="ARBA" id="ARBA00022729"/>
    </source>
</evidence>
<gene>
    <name evidence="3" type="ORF">VJ786_05310</name>
</gene>
<sequence>MNKLVKLTLGLVATAAIVSCNQEAKKDNTTASTTAATTTPTTAQEEKIVYVNSDSLSEKYTYYKDVRARLEAKFKKAQADFQAKGQAYQREVAEYQQKGQGMSATERQATEERLVRLQGDLQRMEQNAGQSIGQEEQTEFSKVYTAVTEYLQKHAEDKGYKLVLTYSKTNPAVLYADPKMDITKEVIDALNKEYADKTPSKK</sequence>
<keyword evidence="4" id="KW-1185">Reference proteome</keyword>
<reference evidence="3 4" key="1">
    <citation type="submission" date="2024-01" db="EMBL/GenBank/DDBJ databases">
        <title>Sphingobacterium tenebrionis sp. nov., a novel endophyte isolated from tenebrio molitor intestines.</title>
        <authorList>
            <person name="Zhang C."/>
        </authorList>
    </citation>
    <scope>NUCLEOTIDE SEQUENCE [LARGE SCALE GENOMIC DNA]</scope>
    <source>
        <strain evidence="3 4">PU5-4</strain>
    </source>
</reference>
<comment type="similarity">
    <text evidence="1">Belongs to the Skp family.</text>
</comment>
<dbReference type="PROSITE" id="PS51257">
    <property type="entry name" value="PROKAR_LIPOPROTEIN"/>
    <property type="match status" value="1"/>
</dbReference>
<dbReference type="EMBL" id="JAYLLN010000008">
    <property type="protein sequence ID" value="MEI5984318.1"/>
    <property type="molecule type" value="Genomic_DNA"/>
</dbReference>
<evidence type="ECO:0000313" key="3">
    <source>
        <dbReference type="EMBL" id="MEI5984318.1"/>
    </source>
</evidence>
<dbReference type="RefSeq" id="WP_134777022.1">
    <property type="nucleotide sequence ID" value="NZ_JAYLLN010000008.1"/>
</dbReference>
<organism evidence="3 4">
    <name type="scientific">Sphingobacterium tenebrionis</name>
    <dbReference type="NCBI Taxonomy" id="3111775"/>
    <lineage>
        <taxon>Bacteria</taxon>
        <taxon>Pseudomonadati</taxon>
        <taxon>Bacteroidota</taxon>
        <taxon>Sphingobacteriia</taxon>
        <taxon>Sphingobacteriales</taxon>
        <taxon>Sphingobacteriaceae</taxon>
        <taxon>Sphingobacterium</taxon>
    </lineage>
</organism>
<dbReference type="Proteomes" id="UP001363035">
    <property type="component" value="Unassembled WGS sequence"/>
</dbReference>
<dbReference type="PANTHER" id="PTHR35089">
    <property type="entry name" value="CHAPERONE PROTEIN SKP"/>
    <property type="match status" value="1"/>
</dbReference>
<accession>A0ABU8I481</accession>
<comment type="caution">
    <text evidence="3">The sequence shown here is derived from an EMBL/GenBank/DDBJ whole genome shotgun (WGS) entry which is preliminary data.</text>
</comment>
<dbReference type="InterPro" id="IPR005632">
    <property type="entry name" value="Chaperone_Skp"/>
</dbReference>
<protein>
    <submittedName>
        <fullName evidence="3">OmpH family outer membrane protein</fullName>
    </submittedName>
</protein>
<dbReference type="Gene3D" id="3.30.910.20">
    <property type="entry name" value="Skp domain"/>
    <property type="match status" value="1"/>
</dbReference>